<dbReference type="PANTHER" id="PTHR31013:SF2">
    <property type="entry name" value="THAUMATIN-LIKE PROTEIN"/>
    <property type="match status" value="1"/>
</dbReference>
<dbReference type="InterPro" id="IPR037176">
    <property type="entry name" value="Osmotin/thaumatin-like_sf"/>
</dbReference>
<reference evidence="3 4" key="1">
    <citation type="journal article" date="2016" name="Mol. Biol. Evol.">
        <title>Comparative Genomics of Early-Diverging Mushroom-Forming Fungi Provides Insights into the Origins of Lignocellulose Decay Capabilities.</title>
        <authorList>
            <person name="Nagy L.G."/>
            <person name="Riley R."/>
            <person name="Tritt A."/>
            <person name="Adam C."/>
            <person name="Daum C."/>
            <person name="Floudas D."/>
            <person name="Sun H."/>
            <person name="Yadav J.S."/>
            <person name="Pangilinan J."/>
            <person name="Larsson K.H."/>
            <person name="Matsuura K."/>
            <person name="Barry K."/>
            <person name="Labutti K."/>
            <person name="Kuo R."/>
            <person name="Ohm R.A."/>
            <person name="Bhattacharya S.S."/>
            <person name="Shirouzu T."/>
            <person name="Yoshinaga Y."/>
            <person name="Martin F.M."/>
            <person name="Grigoriev I.V."/>
            <person name="Hibbett D.S."/>
        </authorList>
    </citation>
    <scope>NUCLEOTIDE SEQUENCE [LARGE SCALE GENOMIC DNA]</scope>
    <source>
        <strain evidence="3 4">HHB14362 ss-1</strain>
    </source>
</reference>
<feature type="chain" id="PRO_5007864629" evidence="2">
    <location>
        <begin position="23"/>
        <end position="239"/>
    </location>
</feature>
<dbReference type="SMART" id="SM00205">
    <property type="entry name" value="THN"/>
    <property type="match status" value="1"/>
</dbReference>
<dbReference type="Gene3D" id="2.60.110.10">
    <property type="entry name" value="Thaumatin"/>
    <property type="match status" value="1"/>
</dbReference>
<dbReference type="InterPro" id="IPR001938">
    <property type="entry name" value="Thaumatin"/>
</dbReference>
<organism evidence="3 4">
    <name type="scientific">Neolentinus lepideus HHB14362 ss-1</name>
    <dbReference type="NCBI Taxonomy" id="1314782"/>
    <lineage>
        <taxon>Eukaryota</taxon>
        <taxon>Fungi</taxon>
        <taxon>Dikarya</taxon>
        <taxon>Basidiomycota</taxon>
        <taxon>Agaricomycotina</taxon>
        <taxon>Agaricomycetes</taxon>
        <taxon>Gloeophyllales</taxon>
        <taxon>Gloeophyllaceae</taxon>
        <taxon>Neolentinus</taxon>
    </lineage>
</organism>
<name>A0A165Q7G7_9AGAM</name>
<feature type="disulfide bond" evidence="1">
    <location>
        <begin position="75"/>
        <end position="83"/>
    </location>
</feature>
<protein>
    <submittedName>
        <fullName evidence="3">Osmotin, thaumatin-like protein</fullName>
    </submittedName>
</protein>
<dbReference type="PROSITE" id="PS51367">
    <property type="entry name" value="THAUMATIN_2"/>
    <property type="match status" value="1"/>
</dbReference>
<feature type="disulfide bond" evidence="1">
    <location>
        <begin position="137"/>
        <end position="195"/>
    </location>
</feature>
<accession>A0A165Q7G7</accession>
<evidence type="ECO:0000313" key="4">
    <source>
        <dbReference type="Proteomes" id="UP000076761"/>
    </source>
</evidence>
<keyword evidence="4" id="KW-1185">Reference proteome</keyword>
<evidence type="ECO:0000256" key="1">
    <source>
        <dbReference type="PIRSR" id="PIRSR002703-1"/>
    </source>
</evidence>
<feature type="disulfide bond" evidence="1">
    <location>
        <begin position="143"/>
        <end position="157"/>
    </location>
</feature>
<dbReference type="InParanoid" id="A0A165Q7G7"/>
<sequence length="239" mass="25137">MQLFASLLLAAVTFVSVPASEAKSLRVWNNCGDRVWFHEVYGSFSQVYGVNSHDGTYLSMPPDNEGVAVKVYTGCSDDSATSCTTGGVNNNGGASPFIIAEATYVGNTVNYDISPLYGYNRAIKINTGDTNCPGVQCNINSGCPVPGPDGSCYAPCCSSASGCLGTNNCPYDSNPNYNHAYGAPGANSDWYHNACPNAYSFPDDDCSNYGHTPDVSCGDNTDVTVTLCPNGASSNYNFC</sequence>
<dbReference type="PIRSF" id="PIRSF002703">
    <property type="entry name" value="Thaumatin"/>
    <property type="match status" value="1"/>
</dbReference>
<dbReference type="EMBL" id="KV425600">
    <property type="protein sequence ID" value="KZT22029.1"/>
    <property type="molecule type" value="Genomic_DNA"/>
</dbReference>
<dbReference type="Pfam" id="PF00314">
    <property type="entry name" value="Thaumatin"/>
    <property type="match status" value="1"/>
</dbReference>
<gene>
    <name evidence="3" type="ORF">NEOLEDRAFT_1244183</name>
</gene>
<evidence type="ECO:0000256" key="2">
    <source>
        <dbReference type="SAM" id="SignalP"/>
    </source>
</evidence>
<dbReference type="SUPFAM" id="SSF49870">
    <property type="entry name" value="Osmotin, thaumatin-like protein"/>
    <property type="match status" value="1"/>
</dbReference>
<dbReference type="AlphaFoldDB" id="A0A165Q7G7"/>
<keyword evidence="1" id="KW-1015">Disulfide bond</keyword>
<keyword evidence="2" id="KW-0732">Signal</keyword>
<feature type="signal peptide" evidence="2">
    <location>
        <begin position="1"/>
        <end position="22"/>
    </location>
</feature>
<feature type="disulfide bond" evidence="1">
    <location>
        <begin position="132"/>
        <end position="217"/>
    </location>
</feature>
<proteinExistence type="predicted"/>
<evidence type="ECO:0000313" key="3">
    <source>
        <dbReference type="EMBL" id="KZT22029.1"/>
    </source>
</evidence>
<dbReference type="OrthoDB" id="430315at2759"/>
<dbReference type="PANTHER" id="PTHR31013">
    <property type="entry name" value="THAUMATIN FAMILY PROTEIN-RELATED"/>
    <property type="match status" value="1"/>
</dbReference>
<feature type="disulfide bond" evidence="1">
    <location>
        <begin position="31"/>
        <end position="228"/>
    </location>
</feature>
<dbReference type="Proteomes" id="UP000076761">
    <property type="component" value="Unassembled WGS sequence"/>
</dbReference>